<keyword evidence="3" id="KW-1185">Reference proteome</keyword>
<dbReference type="EMBL" id="CR380958">
    <property type="protein sequence ID" value="CAG62077.1"/>
    <property type="molecule type" value="Genomic_DNA"/>
</dbReference>
<dbReference type="KEGG" id="cgr:2890995"/>
<dbReference type="CGD" id="CAL0135222">
    <property type="gene designation" value="CAGL0L07568g"/>
</dbReference>
<evidence type="ECO:0000313" key="2">
    <source>
        <dbReference type="EMBL" id="CAG62077.1"/>
    </source>
</evidence>
<dbReference type="HOGENOM" id="CLU_2222931_0_0_1"/>
<dbReference type="AlphaFoldDB" id="Q6FKY7"/>
<proteinExistence type="predicted"/>
<sequence length="106" mass="11685">MFLATVNHMVDCAIGVGGKPGSRTEGSTSVEMPTTEDGTGICGMGSGEIMLNNGPEIFVTSETLVQGDTFFSYLYRRSFYEIKESRRSHFPKTYQIGTDNSFCIMF</sequence>
<accession>Q6FKY7</accession>
<dbReference type="Proteomes" id="UP000002428">
    <property type="component" value="Chromosome L"/>
</dbReference>
<name>Q6FKY7_CANGA</name>
<dbReference type="InParanoid" id="Q6FKY7"/>
<gene>
    <name evidence="1 2" type="ordered locus">CAGL0L07568g</name>
</gene>
<evidence type="ECO:0000313" key="3">
    <source>
        <dbReference type="Proteomes" id="UP000002428"/>
    </source>
</evidence>
<evidence type="ECO:0000313" key="1">
    <source>
        <dbReference type="CGD" id="CAL0135222"/>
    </source>
</evidence>
<dbReference type="VEuPathDB" id="FungiDB:CAGL0L07568g"/>
<protein>
    <submittedName>
        <fullName evidence="2">Uncharacterized protein</fullName>
    </submittedName>
</protein>
<reference evidence="2 3" key="1">
    <citation type="journal article" date="2004" name="Nature">
        <title>Genome evolution in yeasts.</title>
        <authorList>
            <consortium name="Genolevures"/>
            <person name="Dujon B."/>
            <person name="Sherman D."/>
            <person name="Fischer G."/>
            <person name="Durrens P."/>
            <person name="Casaregola S."/>
            <person name="Lafontaine I."/>
            <person name="de Montigny J."/>
            <person name="Marck C."/>
            <person name="Neuveglise C."/>
            <person name="Talla E."/>
            <person name="Goffard N."/>
            <person name="Frangeul L."/>
            <person name="Aigle M."/>
            <person name="Anthouard V."/>
            <person name="Babour A."/>
            <person name="Barbe V."/>
            <person name="Barnay S."/>
            <person name="Blanchin S."/>
            <person name="Beckerich J.M."/>
            <person name="Beyne E."/>
            <person name="Bleykasten C."/>
            <person name="Boisrame A."/>
            <person name="Boyer J."/>
            <person name="Cattolico L."/>
            <person name="Confanioleri F."/>
            <person name="de Daruvar A."/>
            <person name="Despons L."/>
            <person name="Fabre E."/>
            <person name="Fairhead C."/>
            <person name="Ferry-Dumazet H."/>
            <person name="Groppi A."/>
            <person name="Hantraye F."/>
            <person name="Hennequin C."/>
            <person name="Jauniaux N."/>
            <person name="Joyet P."/>
            <person name="Kachouri R."/>
            <person name="Kerrest A."/>
            <person name="Koszul R."/>
            <person name="Lemaire M."/>
            <person name="Lesur I."/>
            <person name="Ma L."/>
            <person name="Muller H."/>
            <person name="Nicaud J.M."/>
            <person name="Nikolski M."/>
            <person name="Oztas S."/>
            <person name="Ozier-Kalogeropoulos O."/>
            <person name="Pellenz S."/>
            <person name="Potier S."/>
            <person name="Richard G.F."/>
            <person name="Straub M.L."/>
            <person name="Suleau A."/>
            <person name="Swennene D."/>
            <person name="Tekaia F."/>
            <person name="Wesolowski-Louvel M."/>
            <person name="Westhof E."/>
            <person name="Wirth B."/>
            <person name="Zeniou-Meyer M."/>
            <person name="Zivanovic I."/>
            <person name="Bolotin-Fukuhara M."/>
            <person name="Thierry A."/>
            <person name="Bouchier C."/>
            <person name="Caudron B."/>
            <person name="Scarpelli C."/>
            <person name="Gaillardin C."/>
            <person name="Weissenbach J."/>
            <person name="Wincker P."/>
            <person name="Souciet J.L."/>
        </authorList>
    </citation>
    <scope>NUCLEOTIDE SEQUENCE [LARGE SCALE GENOMIC DNA]</scope>
    <source>
        <strain evidence="3">ATCC 2001 / BCRC 20586 / JCM 3761 / NBRC 0622 / NRRL Y-65 / CBS 138</strain>
    </source>
</reference>
<organism evidence="2 3">
    <name type="scientific">Candida glabrata (strain ATCC 2001 / BCRC 20586 / JCM 3761 / NBRC 0622 / NRRL Y-65 / CBS 138)</name>
    <name type="common">Yeast</name>
    <name type="synonym">Nakaseomyces glabratus</name>
    <dbReference type="NCBI Taxonomy" id="284593"/>
    <lineage>
        <taxon>Eukaryota</taxon>
        <taxon>Fungi</taxon>
        <taxon>Dikarya</taxon>
        <taxon>Ascomycota</taxon>
        <taxon>Saccharomycotina</taxon>
        <taxon>Saccharomycetes</taxon>
        <taxon>Saccharomycetales</taxon>
        <taxon>Saccharomycetaceae</taxon>
        <taxon>Nakaseomyces</taxon>
    </lineage>
</organism>
<dbReference type="RefSeq" id="XP_449107.1">
    <property type="nucleotide sequence ID" value="XM_449107.1"/>
</dbReference>